<organism evidence="2 3">
    <name type="scientific">Candidatus Marithioploca araucensis</name>
    <dbReference type="NCBI Taxonomy" id="70273"/>
    <lineage>
        <taxon>Bacteria</taxon>
        <taxon>Pseudomonadati</taxon>
        <taxon>Pseudomonadota</taxon>
        <taxon>Gammaproteobacteria</taxon>
        <taxon>Thiotrichales</taxon>
        <taxon>Thiotrichaceae</taxon>
        <taxon>Candidatus Marithioploca</taxon>
    </lineage>
</organism>
<proteinExistence type="predicted"/>
<sequence length="115" mass="13022">MVILGLASRTHPDILPVFISTYAGDTLWTLMIFLIIGFIFPQKSSFKVGAIALLFSFFIELSQFYHAPWIDEIREYPLGGLILGYRFVWSDLLCYSVGAAIGVLCESIYYSLLKK</sequence>
<feature type="transmembrane region" description="Helical" evidence="1">
    <location>
        <begin position="14"/>
        <end position="36"/>
    </location>
</feature>
<feature type="transmembrane region" description="Helical" evidence="1">
    <location>
        <begin position="87"/>
        <end position="112"/>
    </location>
</feature>
<accession>A0ABT7VWD5</accession>
<keyword evidence="1" id="KW-1133">Transmembrane helix</keyword>
<dbReference type="EMBL" id="JAUCGM010000929">
    <property type="protein sequence ID" value="MDM8563866.1"/>
    <property type="molecule type" value="Genomic_DNA"/>
</dbReference>
<feature type="transmembrane region" description="Helical" evidence="1">
    <location>
        <begin position="48"/>
        <end position="67"/>
    </location>
</feature>
<dbReference type="InterPro" id="IPR021257">
    <property type="entry name" value="DUF2809"/>
</dbReference>
<evidence type="ECO:0000256" key="1">
    <source>
        <dbReference type="SAM" id="Phobius"/>
    </source>
</evidence>
<name>A0ABT7VWD5_9GAMM</name>
<dbReference type="Pfam" id="PF10990">
    <property type="entry name" value="DUF2809"/>
    <property type="match status" value="1"/>
</dbReference>
<evidence type="ECO:0000313" key="2">
    <source>
        <dbReference type="EMBL" id="MDM8563866.1"/>
    </source>
</evidence>
<comment type="caution">
    <text evidence="2">The sequence shown here is derived from an EMBL/GenBank/DDBJ whole genome shotgun (WGS) entry which is preliminary data.</text>
</comment>
<evidence type="ECO:0000313" key="3">
    <source>
        <dbReference type="Proteomes" id="UP001171945"/>
    </source>
</evidence>
<keyword evidence="1" id="KW-0472">Membrane</keyword>
<keyword evidence="1" id="KW-0812">Transmembrane</keyword>
<protein>
    <submittedName>
        <fullName evidence="2">DUF2809 domain-containing protein</fullName>
    </submittedName>
</protein>
<reference evidence="2" key="1">
    <citation type="submission" date="2023-06" db="EMBL/GenBank/DDBJ databases">
        <title>Uncultivated large filamentous bacteria from sulfidic sediments reveal new species and different genomic features in energy metabolism and defense.</title>
        <authorList>
            <person name="Fonseca A."/>
        </authorList>
    </citation>
    <scope>NUCLEOTIDE SEQUENCE</scope>
    <source>
        <strain evidence="2">HSG4</strain>
    </source>
</reference>
<keyword evidence="3" id="KW-1185">Reference proteome</keyword>
<gene>
    <name evidence="2" type="ORF">QUF54_10985</name>
</gene>
<dbReference type="Proteomes" id="UP001171945">
    <property type="component" value="Unassembled WGS sequence"/>
</dbReference>